<evidence type="ECO:0000256" key="3">
    <source>
        <dbReference type="ARBA" id="ARBA00050862"/>
    </source>
</evidence>
<evidence type="ECO:0000259" key="9">
    <source>
        <dbReference type="PROSITE" id="PS50206"/>
    </source>
</evidence>
<proteinExistence type="inferred from homology"/>
<dbReference type="Proteomes" id="UP000321110">
    <property type="component" value="Unassembled WGS sequence"/>
</dbReference>
<dbReference type="GO" id="GO:0043828">
    <property type="term" value="F:tRNA 2-selenouridine synthase activity"/>
    <property type="evidence" value="ECO:0007669"/>
    <property type="project" value="UniProtKB-EC"/>
</dbReference>
<evidence type="ECO:0000256" key="8">
    <source>
        <dbReference type="HAMAP-Rule" id="MF_01622"/>
    </source>
</evidence>
<dbReference type="HAMAP" id="MF_01622">
    <property type="entry name" value="tRNA_sel_U_synth"/>
    <property type="match status" value="1"/>
</dbReference>
<protein>
    <recommendedName>
        <fullName evidence="7 8">tRNA 2-selenouridine synthase</fullName>
        <ecNumber evidence="6 8">2.9.1.3</ecNumber>
    </recommendedName>
</protein>
<dbReference type="EC" id="2.9.1.3" evidence="6 8"/>
<keyword evidence="2 8" id="KW-0711">Selenium</keyword>
<organism evidence="10 11">
    <name type="scientific">Aquipseudomonas alcaligenes</name>
    <name type="common">Pseudomonas alcaligenes</name>
    <dbReference type="NCBI Taxonomy" id="43263"/>
    <lineage>
        <taxon>Bacteria</taxon>
        <taxon>Pseudomonadati</taxon>
        <taxon>Pseudomonadota</taxon>
        <taxon>Gammaproteobacteria</taxon>
        <taxon>Pseudomonadales</taxon>
        <taxon>Pseudomonadaceae</taxon>
        <taxon>Aquipseudomonas</taxon>
    </lineage>
</organism>
<dbReference type="SUPFAM" id="SSF52821">
    <property type="entry name" value="Rhodanese/Cell cycle control phosphatase"/>
    <property type="match status" value="1"/>
</dbReference>
<feature type="domain" description="Rhodanese" evidence="9">
    <location>
        <begin position="12"/>
        <end position="135"/>
    </location>
</feature>
<evidence type="ECO:0000313" key="11">
    <source>
        <dbReference type="Proteomes" id="UP000321110"/>
    </source>
</evidence>
<dbReference type="InterPro" id="IPR058840">
    <property type="entry name" value="AAA_SelU"/>
</dbReference>
<dbReference type="InterPro" id="IPR036873">
    <property type="entry name" value="Rhodanese-like_dom_sf"/>
</dbReference>
<dbReference type="SMART" id="SM00450">
    <property type="entry name" value="RHOD"/>
    <property type="match status" value="1"/>
</dbReference>
<accession>A0A5C7W4B3</accession>
<dbReference type="CDD" id="cd01520">
    <property type="entry name" value="RHOD_YbbB"/>
    <property type="match status" value="1"/>
</dbReference>
<feature type="active site" description="S-selanylcysteine intermediate" evidence="8">
    <location>
        <position position="95"/>
    </location>
</feature>
<dbReference type="FunFam" id="3.40.250.10:FF:000009">
    <property type="entry name" value="tRNA 2-selenouridine/geranyl-2-thiouridine synthase"/>
    <property type="match status" value="1"/>
</dbReference>
<sequence>MRDNTTDYRELFLNDIPLMDMRAPVEFTKGAFPNAISLPLMTDIERQKVGTCYKQKGQQAAIELGHQLVSGKVKAERVEAWAAFARANPNGYLYCFRGGLRSQIVQQWLADAGIDYPRVNGGYKAMRTFLIETLDSAVAECDFVIVGGMTGTGKTEVIAALDNSIDLEGHANHRGSSFGKRATAQPAQIDFENRLAIDLLKRRARGQQQFVLEDESRLIGTCSLPLSLHQGMQDYPLVWLEDSVADRVERILRDYVIDLAVEFLAVHGEEQGFTLFAARLLQSMDNIQKRLGGERHTRLRAILAQALDEQARSGAVELHRAWIEALLNEYYDPMYVYQRESKAARIEFAGEHDAVLTYLRERAANPPTISCASEKLR</sequence>
<name>A0A5C7W4B3_AQUAC</name>
<evidence type="ECO:0000256" key="5">
    <source>
        <dbReference type="ARBA" id="ARBA00060843"/>
    </source>
</evidence>
<evidence type="ECO:0000256" key="4">
    <source>
        <dbReference type="ARBA" id="ARBA00055294"/>
    </source>
</evidence>
<comment type="catalytic activity">
    <reaction evidence="3">
        <text>5-methylaminomethyl-2-thiouridine(34) in tRNA + selenophosphate + (2E)-geranyl diphosphate + H2O + H(+) = 5-methylaminomethyl-2-selenouridine(34) in tRNA + (2E)-thiogeraniol + phosphate + diphosphate</text>
        <dbReference type="Rhea" id="RHEA:42716"/>
        <dbReference type="Rhea" id="RHEA-COMP:10195"/>
        <dbReference type="Rhea" id="RHEA-COMP:10196"/>
        <dbReference type="ChEBI" id="CHEBI:15377"/>
        <dbReference type="ChEBI" id="CHEBI:15378"/>
        <dbReference type="ChEBI" id="CHEBI:16144"/>
        <dbReference type="ChEBI" id="CHEBI:33019"/>
        <dbReference type="ChEBI" id="CHEBI:43474"/>
        <dbReference type="ChEBI" id="CHEBI:58057"/>
        <dbReference type="ChEBI" id="CHEBI:74455"/>
        <dbReference type="ChEBI" id="CHEBI:82743"/>
        <dbReference type="ChEBI" id="CHEBI:143703"/>
        <dbReference type="EC" id="2.9.1.3"/>
    </reaction>
    <physiologicalReaction direction="left-to-right" evidence="3">
        <dbReference type="Rhea" id="RHEA:42717"/>
    </physiologicalReaction>
</comment>
<evidence type="ECO:0000256" key="7">
    <source>
        <dbReference type="ARBA" id="ARBA00073823"/>
    </source>
</evidence>
<dbReference type="Pfam" id="PF26341">
    <property type="entry name" value="AAA_SelU"/>
    <property type="match status" value="1"/>
</dbReference>
<dbReference type="PROSITE" id="PS50206">
    <property type="entry name" value="RHODANESE_3"/>
    <property type="match status" value="1"/>
</dbReference>
<dbReference type="EMBL" id="SSFO01000144">
    <property type="protein sequence ID" value="TXI32586.1"/>
    <property type="molecule type" value="Genomic_DNA"/>
</dbReference>
<evidence type="ECO:0000256" key="1">
    <source>
        <dbReference type="ARBA" id="ARBA00022679"/>
    </source>
</evidence>
<comment type="caution">
    <text evidence="10">The sequence shown here is derived from an EMBL/GenBank/DDBJ whole genome shotgun (WGS) entry which is preliminary data.</text>
</comment>
<dbReference type="Gene3D" id="3.40.250.10">
    <property type="entry name" value="Rhodanese-like domain"/>
    <property type="match status" value="1"/>
</dbReference>
<comment type="subunit">
    <text evidence="8">Monomer.</text>
</comment>
<reference evidence="10 11" key="1">
    <citation type="submission" date="2018-09" db="EMBL/GenBank/DDBJ databases">
        <title>Metagenome Assembled Genomes from an Advanced Water Purification Facility.</title>
        <authorList>
            <person name="Stamps B.W."/>
            <person name="Spear J.R."/>
        </authorList>
    </citation>
    <scope>NUCLEOTIDE SEQUENCE [LARGE SCALE GENOMIC DNA]</scope>
    <source>
        <strain evidence="10">Bin_52_1</strain>
    </source>
</reference>
<evidence type="ECO:0000313" key="10">
    <source>
        <dbReference type="EMBL" id="TXI32586.1"/>
    </source>
</evidence>
<comment type="catalytic activity">
    <reaction evidence="8">
        <text>5-methylaminomethyl-2-thiouridine(34) in tRNA + (2E)-geranyl diphosphate = 5-methylaminomethyl-S-(2E)-geranyl-thiouridine(34) in tRNA + diphosphate</text>
        <dbReference type="Rhea" id="RHEA:14085"/>
        <dbReference type="Rhea" id="RHEA-COMP:10195"/>
        <dbReference type="Rhea" id="RHEA-COMP:14654"/>
        <dbReference type="ChEBI" id="CHEBI:33019"/>
        <dbReference type="ChEBI" id="CHEBI:58057"/>
        <dbReference type="ChEBI" id="CHEBI:74455"/>
        <dbReference type="ChEBI" id="CHEBI:140632"/>
    </reaction>
</comment>
<dbReference type="AlphaFoldDB" id="A0A5C7W4B3"/>
<dbReference type="InterPro" id="IPR001763">
    <property type="entry name" value="Rhodanese-like_dom"/>
</dbReference>
<evidence type="ECO:0000256" key="2">
    <source>
        <dbReference type="ARBA" id="ARBA00023266"/>
    </source>
</evidence>
<dbReference type="InterPro" id="IPR017582">
    <property type="entry name" value="SelU"/>
</dbReference>
<dbReference type="NCBIfam" id="NF008751">
    <property type="entry name" value="PRK11784.1-3"/>
    <property type="match status" value="1"/>
</dbReference>
<keyword evidence="1 8" id="KW-0808">Transferase</keyword>
<comment type="catalytic activity">
    <reaction evidence="8">
        <text>5-methylaminomethyl-S-(2E)-geranyl-thiouridine(34) in tRNA + selenophosphate + H(+) = 5-methylaminomethyl-2-(Se-phospho)selenouridine(34) in tRNA + (2E)-thiogeraniol</text>
        <dbReference type="Rhea" id="RHEA:60172"/>
        <dbReference type="Rhea" id="RHEA-COMP:14654"/>
        <dbReference type="Rhea" id="RHEA-COMP:15523"/>
        <dbReference type="ChEBI" id="CHEBI:15378"/>
        <dbReference type="ChEBI" id="CHEBI:16144"/>
        <dbReference type="ChEBI" id="CHEBI:140632"/>
        <dbReference type="ChEBI" id="CHEBI:143702"/>
        <dbReference type="ChEBI" id="CHEBI:143703"/>
    </reaction>
</comment>
<dbReference type="GO" id="GO:0002098">
    <property type="term" value="P:tRNA wobble uridine modification"/>
    <property type="evidence" value="ECO:0007669"/>
    <property type="project" value="UniProtKB-UniRule"/>
</dbReference>
<dbReference type="PANTHER" id="PTHR30401">
    <property type="entry name" value="TRNA 2-SELENOURIDINE SYNTHASE"/>
    <property type="match status" value="1"/>
</dbReference>
<comment type="catalytic activity">
    <reaction evidence="8">
        <text>5-methylaminomethyl-2-(Se-phospho)selenouridine(34) in tRNA + H2O = 5-methylaminomethyl-2-selenouridine(34) in tRNA + phosphate</text>
        <dbReference type="Rhea" id="RHEA:60176"/>
        <dbReference type="Rhea" id="RHEA-COMP:10196"/>
        <dbReference type="Rhea" id="RHEA-COMP:15523"/>
        <dbReference type="ChEBI" id="CHEBI:15377"/>
        <dbReference type="ChEBI" id="CHEBI:43474"/>
        <dbReference type="ChEBI" id="CHEBI:82743"/>
        <dbReference type="ChEBI" id="CHEBI:143702"/>
    </reaction>
</comment>
<comment type="similarity">
    <text evidence="5 8">Belongs to the SelU family.</text>
</comment>
<dbReference type="GO" id="GO:0016765">
    <property type="term" value="F:transferase activity, transferring alkyl or aryl (other than methyl) groups"/>
    <property type="evidence" value="ECO:0007669"/>
    <property type="project" value="UniProtKB-UniRule"/>
</dbReference>
<comment type="function">
    <text evidence="4 8">Involved in the post-transcriptional modification of the uridine at the wobble position (U34) of tRNA(Lys), tRNA(Glu) and tRNA(Gln). Catalyzes the conversion of 2-thiouridine (S2U-RNA) to 2-selenouridine (Se2U-RNA). Acts in a two-step process involving geranylation of 2-thiouridine (S2U) to S-geranyl-2-thiouridine (geS2U) and subsequent selenation of the latter derivative to 2-selenouridine (Se2U) in the tRNA chain.</text>
</comment>
<dbReference type="PANTHER" id="PTHR30401:SF0">
    <property type="entry name" value="TRNA 2-SELENOURIDINE SYNTHASE"/>
    <property type="match status" value="1"/>
</dbReference>
<dbReference type="NCBIfam" id="TIGR03167">
    <property type="entry name" value="tRNA_sel_U_synt"/>
    <property type="match status" value="1"/>
</dbReference>
<evidence type="ECO:0000256" key="6">
    <source>
        <dbReference type="ARBA" id="ARBA00066463"/>
    </source>
</evidence>
<dbReference type="NCBIfam" id="NF008750">
    <property type="entry name" value="PRK11784.1-2"/>
    <property type="match status" value="1"/>
</dbReference>
<gene>
    <name evidence="10" type="primary">mnmH</name>
    <name evidence="8" type="synonym">selU</name>
    <name evidence="10" type="ORF">E6Q69_08580</name>
</gene>